<proteinExistence type="predicted"/>
<gene>
    <name evidence="1" type="ORF">FB466_1805</name>
</gene>
<reference evidence="1 2" key="1">
    <citation type="submission" date="2019-06" db="EMBL/GenBank/DDBJ databases">
        <title>Sequencing the genomes of 1000 actinobacteria strains.</title>
        <authorList>
            <person name="Klenk H.-P."/>
        </authorList>
    </citation>
    <scope>NUCLEOTIDE SEQUENCE [LARGE SCALE GENOMIC DNA]</scope>
    <source>
        <strain evidence="1 2">DSM 18031</strain>
    </source>
</reference>
<evidence type="ECO:0000313" key="1">
    <source>
        <dbReference type="EMBL" id="TQM63539.1"/>
    </source>
</evidence>
<organism evidence="1 2">
    <name type="scientific">Klugiella xanthotipulae</name>
    <dbReference type="NCBI Taxonomy" id="244735"/>
    <lineage>
        <taxon>Bacteria</taxon>
        <taxon>Bacillati</taxon>
        <taxon>Actinomycetota</taxon>
        <taxon>Actinomycetes</taxon>
        <taxon>Micrococcales</taxon>
        <taxon>Microbacteriaceae</taxon>
        <taxon>Klugiella</taxon>
    </lineage>
</organism>
<evidence type="ECO:0000313" key="2">
    <source>
        <dbReference type="Proteomes" id="UP000318331"/>
    </source>
</evidence>
<accession>A0A543HZ02</accession>
<dbReference type="AlphaFoldDB" id="A0A543HZ02"/>
<dbReference type="Proteomes" id="UP000318331">
    <property type="component" value="Unassembled WGS sequence"/>
</dbReference>
<name>A0A543HZ02_9MICO</name>
<sequence length="44" mass="4195">MKTNNDAFAVAGGVLIAAGVGGPLGGALLGAGVDVITQSWHGQC</sequence>
<comment type="caution">
    <text evidence="1">The sequence shown here is derived from an EMBL/GenBank/DDBJ whole genome shotgun (WGS) entry which is preliminary data.</text>
</comment>
<dbReference type="EMBL" id="VFPN01000002">
    <property type="protein sequence ID" value="TQM63539.1"/>
    <property type="molecule type" value="Genomic_DNA"/>
</dbReference>
<protein>
    <submittedName>
        <fullName evidence="1">Uncharacterized protein</fullName>
    </submittedName>
</protein>
<keyword evidence="2" id="KW-1185">Reference proteome</keyword>